<dbReference type="STRING" id="530584.SAMN05421630_10456"/>
<dbReference type="OrthoDB" id="3693767at2"/>
<keyword evidence="4" id="KW-0812">Transmembrane</keyword>
<evidence type="ECO:0000313" key="9">
    <source>
        <dbReference type="Proteomes" id="UP000199494"/>
    </source>
</evidence>
<gene>
    <name evidence="8" type="ORF">SAMN05421630_10456</name>
</gene>
<dbReference type="EMBL" id="FMZE01000004">
    <property type="protein sequence ID" value="SDC83481.1"/>
    <property type="molecule type" value="Genomic_DNA"/>
</dbReference>
<evidence type="ECO:0000256" key="5">
    <source>
        <dbReference type="ARBA" id="ARBA00022989"/>
    </source>
</evidence>
<evidence type="ECO:0000256" key="2">
    <source>
        <dbReference type="ARBA" id="ARBA00010792"/>
    </source>
</evidence>
<feature type="domain" description="VTT" evidence="7">
    <location>
        <begin position="20"/>
        <end position="145"/>
    </location>
</feature>
<comment type="subcellular location">
    <subcellularLocation>
        <location evidence="1">Cell membrane</location>
        <topology evidence="1">Multi-pass membrane protein</topology>
    </subcellularLocation>
</comment>
<organism evidence="8 9">
    <name type="scientific">Prauserella marina</name>
    <dbReference type="NCBI Taxonomy" id="530584"/>
    <lineage>
        <taxon>Bacteria</taxon>
        <taxon>Bacillati</taxon>
        <taxon>Actinomycetota</taxon>
        <taxon>Actinomycetes</taxon>
        <taxon>Pseudonocardiales</taxon>
        <taxon>Pseudonocardiaceae</taxon>
        <taxon>Prauserella</taxon>
    </lineage>
</organism>
<keyword evidence="6" id="KW-0472">Membrane</keyword>
<comment type="similarity">
    <text evidence="2">Belongs to the DedA family.</text>
</comment>
<keyword evidence="5" id="KW-1133">Transmembrane helix</keyword>
<evidence type="ECO:0000259" key="7">
    <source>
        <dbReference type="Pfam" id="PF09335"/>
    </source>
</evidence>
<evidence type="ECO:0000256" key="1">
    <source>
        <dbReference type="ARBA" id="ARBA00004651"/>
    </source>
</evidence>
<dbReference type="Pfam" id="PF09335">
    <property type="entry name" value="VTT_dom"/>
    <property type="match status" value="1"/>
</dbReference>
<dbReference type="PANTHER" id="PTHR42709">
    <property type="entry name" value="ALKALINE PHOSPHATASE LIKE PROTEIN"/>
    <property type="match status" value="1"/>
</dbReference>
<reference evidence="8 9" key="1">
    <citation type="submission" date="2016-10" db="EMBL/GenBank/DDBJ databases">
        <authorList>
            <person name="de Groot N.N."/>
        </authorList>
    </citation>
    <scope>NUCLEOTIDE SEQUENCE [LARGE SCALE GENOMIC DNA]</scope>
    <source>
        <strain evidence="8 9">CGMCC 4.5506</strain>
    </source>
</reference>
<evidence type="ECO:0000313" key="8">
    <source>
        <dbReference type="EMBL" id="SDC83481.1"/>
    </source>
</evidence>
<dbReference type="InterPro" id="IPR051311">
    <property type="entry name" value="DedA_domain"/>
</dbReference>
<dbReference type="InterPro" id="IPR032816">
    <property type="entry name" value="VTT_dom"/>
</dbReference>
<sequence length="202" mass="21133">MDASTVSLVVLFVISVVPFVPTEVTLVGMGVLAADQDTSIAPIILVAASGCLLGDYLLYATGRKTGGAALTRLRRRPSVEAGLLWLSAHIERRPLPVLVAARWLPAGGTVGSLLAGTLRWPRVLFLVASTIGVTLWSTYAVLLGYLGGAIMREPVVSFALSAGLALVLGSVAAAVLRRRAGHDLGYARRTTGRPAVHTPEQA</sequence>
<dbReference type="AlphaFoldDB" id="A0A222VWT5"/>
<dbReference type="Proteomes" id="UP000199494">
    <property type="component" value="Unassembled WGS sequence"/>
</dbReference>
<evidence type="ECO:0000256" key="6">
    <source>
        <dbReference type="ARBA" id="ARBA00023136"/>
    </source>
</evidence>
<evidence type="ECO:0000256" key="4">
    <source>
        <dbReference type="ARBA" id="ARBA00022692"/>
    </source>
</evidence>
<accession>A0A222VWT5</accession>
<proteinExistence type="inferred from homology"/>
<dbReference type="PANTHER" id="PTHR42709:SF6">
    <property type="entry name" value="UNDECAPRENYL PHOSPHATE TRANSPORTER A"/>
    <property type="match status" value="1"/>
</dbReference>
<evidence type="ECO:0000256" key="3">
    <source>
        <dbReference type="ARBA" id="ARBA00022475"/>
    </source>
</evidence>
<keyword evidence="3" id="KW-1003">Cell membrane</keyword>
<protein>
    <submittedName>
        <fullName evidence="8">Membrane protein DedA, SNARE-associated domain</fullName>
    </submittedName>
</protein>
<keyword evidence="9" id="KW-1185">Reference proteome</keyword>
<dbReference type="RefSeq" id="WP_091802743.1">
    <property type="nucleotide sequence ID" value="NZ_CP016353.1"/>
</dbReference>
<dbReference type="KEGG" id="pmad:BAY61_29395"/>
<name>A0A222VWT5_9PSEU</name>
<dbReference type="GO" id="GO:0005886">
    <property type="term" value="C:plasma membrane"/>
    <property type="evidence" value="ECO:0007669"/>
    <property type="project" value="UniProtKB-SubCell"/>
</dbReference>